<protein>
    <submittedName>
        <fullName evidence="2">Uncharacterized protein</fullName>
    </submittedName>
</protein>
<gene>
    <name evidence="2" type="ORF">A4U43_C01F28770</name>
</gene>
<name>A0A5P1FT58_ASPOF</name>
<dbReference type="Gramene" id="ONK81408">
    <property type="protein sequence ID" value="ONK81408"/>
    <property type="gene ID" value="A4U43_C01F28770"/>
</dbReference>
<evidence type="ECO:0000256" key="1">
    <source>
        <dbReference type="SAM" id="MobiDB-lite"/>
    </source>
</evidence>
<sequence>MKTPPPSSLRLKHLAITGQSVHRLVLKHGVHKIARVSKAGRRRARNFAAVWARTGHEFRGAAGPAHQLGHWGVHWSSEIGKQGAEVEERAGTGPGPEPGSEIEGQPAAFVADVGDFERGQRREGEDGVVTGARELKARAAAGY</sequence>
<feature type="compositionally biased region" description="Basic and acidic residues" evidence="1">
    <location>
        <begin position="115"/>
        <end position="125"/>
    </location>
</feature>
<dbReference type="AlphaFoldDB" id="A0A5P1FT58"/>
<evidence type="ECO:0000313" key="3">
    <source>
        <dbReference type="Proteomes" id="UP000243459"/>
    </source>
</evidence>
<accession>A0A5P1FT58</accession>
<dbReference type="EMBL" id="CM007381">
    <property type="protein sequence ID" value="ONK81408.1"/>
    <property type="molecule type" value="Genomic_DNA"/>
</dbReference>
<evidence type="ECO:0000313" key="2">
    <source>
        <dbReference type="EMBL" id="ONK81408.1"/>
    </source>
</evidence>
<proteinExistence type="predicted"/>
<reference evidence="3" key="1">
    <citation type="journal article" date="2017" name="Nat. Commun.">
        <title>The asparagus genome sheds light on the origin and evolution of a young Y chromosome.</title>
        <authorList>
            <person name="Harkess A."/>
            <person name="Zhou J."/>
            <person name="Xu C."/>
            <person name="Bowers J.E."/>
            <person name="Van der Hulst R."/>
            <person name="Ayyampalayam S."/>
            <person name="Mercati F."/>
            <person name="Riccardi P."/>
            <person name="McKain M.R."/>
            <person name="Kakrana A."/>
            <person name="Tang H."/>
            <person name="Ray J."/>
            <person name="Groenendijk J."/>
            <person name="Arikit S."/>
            <person name="Mathioni S.M."/>
            <person name="Nakano M."/>
            <person name="Shan H."/>
            <person name="Telgmann-Rauber A."/>
            <person name="Kanno A."/>
            <person name="Yue Z."/>
            <person name="Chen H."/>
            <person name="Li W."/>
            <person name="Chen Y."/>
            <person name="Xu X."/>
            <person name="Zhang Y."/>
            <person name="Luo S."/>
            <person name="Chen H."/>
            <person name="Gao J."/>
            <person name="Mao Z."/>
            <person name="Pires J.C."/>
            <person name="Luo M."/>
            <person name="Kudrna D."/>
            <person name="Wing R.A."/>
            <person name="Meyers B.C."/>
            <person name="Yi K."/>
            <person name="Kong H."/>
            <person name="Lavrijsen P."/>
            <person name="Sunseri F."/>
            <person name="Falavigna A."/>
            <person name="Ye Y."/>
            <person name="Leebens-Mack J.H."/>
            <person name="Chen G."/>
        </authorList>
    </citation>
    <scope>NUCLEOTIDE SEQUENCE [LARGE SCALE GENOMIC DNA]</scope>
    <source>
        <strain evidence="3">cv. DH0086</strain>
    </source>
</reference>
<dbReference type="Proteomes" id="UP000243459">
    <property type="component" value="Chromosome 1"/>
</dbReference>
<keyword evidence="3" id="KW-1185">Reference proteome</keyword>
<organism evidence="2 3">
    <name type="scientific">Asparagus officinalis</name>
    <name type="common">Garden asparagus</name>
    <dbReference type="NCBI Taxonomy" id="4686"/>
    <lineage>
        <taxon>Eukaryota</taxon>
        <taxon>Viridiplantae</taxon>
        <taxon>Streptophyta</taxon>
        <taxon>Embryophyta</taxon>
        <taxon>Tracheophyta</taxon>
        <taxon>Spermatophyta</taxon>
        <taxon>Magnoliopsida</taxon>
        <taxon>Liliopsida</taxon>
        <taxon>Asparagales</taxon>
        <taxon>Asparagaceae</taxon>
        <taxon>Asparagoideae</taxon>
        <taxon>Asparagus</taxon>
    </lineage>
</organism>
<feature type="region of interest" description="Disordered" evidence="1">
    <location>
        <begin position="81"/>
        <end position="143"/>
    </location>
</feature>